<reference evidence="4 5" key="1">
    <citation type="submission" date="2007-01" db="EMBL/GenBank/DDBJ databases">
        <authorList>
            <person name="Haygood M."/>
            <person name="Podell S."/>
            <person name="Anderson C."/>
            <person name="Hopkinson B."/>
            <person name="Roe K."/>
            <person name="Barbeau K."/>
            <person name="Gaasterland T."/>
            <person name="Ferriera S."/>
            <person name="Johnson J."/>
            <person name="Kravitz S."/>
            <person name="Beeson K."/>
            <person name="Sutton G."/>
            <person name="Rogers Y.-H."/>
            <person name="Friedman R."/>
            <person name="Frazier M."/>
            <person name="Venter J.C."/>
        </authorList>
    </citation>
    <scope>NUCLEOTIDE SEQUENCE [LARGE SCALE GENOMIC DNA]</scope>
    <source>
        <strain evidence="4 5">ATCC 23134</strain>
    </source>
</reference>
<dbReference type="EMBL" id="AAWS01000005">
    <property type="protein sequence ID" value="EAY30796.1"/>
    <property type="molecule type" value="Genomic_DNA"/>
</dbReference>
<evidence type="ECO:0000313" key="5">
    <source>
        <dbReference type="Proteomes" id="UP000004095"/>
    </source>
</evidence>
<evidence type="ECO:0000256" key="3">
    <source>
        <dbReference type="RuleBase" id="RU000363"/>
    </source>
</evidence>
<dbReference type="RefSeq" id="WP_002694501.1">
    <property type="nucleotide sequence ID" value="NZ_AAWS01000005.1"/>
</dbReference>
<dbReference type="GO" id="GO:0016491">
    <property type="term" value="F:oxidoreductase activity"/>
    <property type="evidence" value="ECO:0007669"/>
    <property type="project" value="UniProtKB-KW"/>
</dbReference>
<dbReference type="PRINTS" id="PR00080">
    <property type="entry name" value="SDRFAMILY"/>
</dbReference>
<dbReference type="OrthoDB" id="9786056at2"/>
<name>A1ZFM2_MICM2</name>
<accession>A1ZFM2</accession>
<organism evidence="4 5">
    <name type="scientific">Microscilla marina ATCC 23134</name>
    <dbReference type="NCBI Taxonomy" id="313606"/>
    <lineage>
        <taxon>Bacteria</taxon>
        <taxon>Pseudomonadati</taxon>
        <taxon>Bacteroidota</taxon>
        <taxon>Cytophagia</taxon>
        <taxon>Cytophagales</taxon>
        <taxon>Microscillaceae</taxon>
        <taxon>Microscilla</taxon>
    </lineage>
</organism>
<dbReference type="PRINTS" id="PR00081">
    <property type="entry name" value="GDHRDH"/>
</dbReference>
<evidence type="ECO:0000313" key="4">
    <source>
        <dbReference type="EMBL" id="EAY30796.1"/>
    </source>
</evidence>
<comment type="similarity">
    <text evidence="1 3">Belongs to the short-chain dehydrogenases/reductases (SDR) family.</text>
</comment>
<proteinExistence type="inferred from homology"/>
<protein>
    <submittedName>
        <fullName evidence="4">Oxidoreductase</fullName>
    </submittedName>
</protein>
<evidence type="ECO:0000256" key="2">
    <source>
        <dbReference type="ARBA" id="ARBA00023002"/>
    </source>
</evidence>
<dbReference type="AlphaFoldDB" id="A1ZFM2"/>
<dbReference type="InterPro" id="IPR036291">
    <property type="entry name" value="NAD(P)-bd_dom_sf"/>
</dbReference>
<evidence type="ECO:0000256" key="1">
    <source>
        <dbReference type="ARBA" id="ARBA00006484"/>
    </source>
</evidence>
<comment type="caution">
    <text evidence="4">The sequence shown here is derived from an EMBL/GenBank/DDBJ whole genome shotgun (WGS) entry which is preliminary data.</text>
</comment>
<dbReference type="PANTHER" id="PTHR44169:SF6">
    <property type="entry name" value="NADPH-DEPENDENT 1-ACYLDIHYDROXYACETONE PHOSPHATE REDUCTASE"/>
    <property type="match status" value="1"/>
</dbReference>
<keyword evidence="2" id="KW-0560">Oxidoreductase</keyword>
<dbReference type="PANTHER" id="PTHR44169">
    <property type="entry name" value="NADPH-DEPENDENT 1-ACYLDIHYDROXYACETONE PHOSPHATE REDUCTASE"/>
    <property type="match status" value="1"/>
</dbReference>
<dbReference type="InterPro" id="IPR020904">
    <property type="entry name" value="Sc_DH/Rdtase_CS"/>
</dbReference>
<dbReference type="Gene3D" id="3.40.50.720">
    <property type="entry name" value="NAD(P)-binding Rossmann-like Domain"/>
    <property type="match status" value="1"/>
</dbReference>
<dbReference type="SUPFAM" id="SSF51735">
    <property type="entry name" value="NAD(P)-binding Rossmann-fold domains"/>
    <property type="match status" value="1"/>
</dbReference>
<gene>
    <name evidence="4" type="ORF">M23134_01120</name>
</gene>
<dbReference type="PROSITE" id="PS00061">
    <property type="entry name" value="ADH_SHORT"/>
    <property type="match status" value="1"/>
</dbReference>
<dbReference type="eggNOG" id="COG1028">
    <property type="taxonomic scope" value="Bacteria"/>
</dbReference>
<dbReference type="InterPro" id="IPR002347">
    <property type="entry name" value="SDR_fam"/>
</dbReference>
<sequence length="264" mass="29086">MSKVILITGASSGIGNSMAVYLQQQGYTAYGTSRRAMPDGAVKMLKMDITNETEIVQGVKQVIENEGHIDVLVNNAGLGTAGALEETPLSDIEQVFATNVMGVVRLTQEVLPYMRKQQSGKIINIGSIGGVMGLPYRATYCASKFAIDGLTEALRMEVAPFGIQVCSVLPGDVRTGINEHRLTATNDTSIYKESFDRTHQIMNDDVMQGIAPEMVAKKIHKLIKKRHISGKYLVGKPLQKFTVFLKRNIPNLVFEQVIKMYYKV</sequence>
<keyword evidence="5" id="KW-1185">Reference proteome</keyword>
<dbReference type="Proteomes" id="UP000004095">
    <property type="component" value="Unassembled WGS sequence"/>
</dbReference>
<dbReference type="Pfam" id="PF00106">
    <property type="entry name" value="adh_short"/>
    <property type="match status" value="1"/>
</dbReference>
<dbReference type="CDD" id="cd05374">
    <property type="entry name" value="17beta-HSD-like_SDR_c"/>
    <property type="match status" value="1"/>
</dbReference>